<comment type="subcellular location">
    <subcellularLocation>
        <location evidence="1">Cell membrane</location>
        <topology evidence="1">Multi-pass membrane protein</topology>
    </subcellularLocation>
</comment>
<keyword evidence="3 6" id="KW-0812">Transmembrane</keyword>
<protein>
    <submittedName>
        <fullName evidence="7">Arsenical pump membrane protein</fullName>
    </submittedName>
</protein>
<keyword evidence="5 6" id="KW-0472">Membrane</keyword>
<name>T1CZ40_9ZZZZ</name>
<proteinExistence type="predicted"/>
<evidence type="ECO:0000256" key="2">
    <source>
        <dbReference type="ARBA" id="ARBA00022475"/>
    </source>
</evidence>
<gene>
    <name evidence="7" type="ORF">B1A_03968</name>
</gene>
<reference evidence="7" key="2">
    <citation type="journal article" date="2014" name="ISME J.">
        <title>Microbial stratification in low pH oxic and suboxic macroscopic growths along an acid mine drainage.</title>
        <authorList>
            <person name="Mendez-Garcia C."/>
            <person name="Mesa V."/>
            <person name="Sprenger R.R."/>
            <person name="Richter M."/>
            <person name="Diez M.S."/>
            <person name="Solano J."/>
            <person name="Bargiela R."/>
            <person name="Golyshina O.V."/>
            <person name="Manteca A."/>
            <person name="Ramos J.L."/>
            <person name="Gallego J.R."/>
            <person name="Llorente I."/>
            <person name="Martins Dos Santos V.A."/>
            <person name="Jensen O.N."/>
            <person name="Pelaez A.I."/>
            <person name="Sanchez J."/>
            <person name="Ferrer M."/>
        </authorList>
    </citation>
    <scope>NUCLEOTIDE SEQUENCE</scope>
</reference>
<accession>T1CZ40</accession>
<feature type="non-terminal residue" evidence="7">
    <location>
        <position position="67"/>
    </location>
</feature>
<evidence type="ECO:0000313" key="7">
    <source>
        <dbReference type="EMBL" id="EQD75440.1"/>
    </source>
</evidence>
<keyword evidence="4 6" id="KW-1133">Transmembrane helix</keyword>
<evidence type="ECO:0000256" key="4">
    <source>
        <dbReference type="ARBA" id="ARBA00022989"/>
    </source>
</evidence>
<dbReference type="InterPro" id="IPR000802">
    <property type="entry name" value="Arsenical_pump_ArsB"/>
</dbReference>
<dbReference type="GO" id="GO:0015105">
    <property type="term" value="F:arsenite transmembrane transporter activity"/>
    <property type="evidence" value="ECO:0007669"/>
    <property type="project" value="InterPro"/>
</dbReference>
<evidence type="ECO:0000256" key="3">
    <source>
        <dbReference type="ARBA" id="ARBA00022692"/>
    </source>
</evidence>
<dbReference type="GO" id="GO:0005886">
    <property type="term" value="C:plasma membrane"/>
    <property type="evidence" value="ECO:0007669"/>
    <property type="project" value="UniProtKB-SubCell"/>
</dbReference>
<reference evidence="7" key="1">
    <citation type="submission" date="2013-08" db="EMBL/GenBank/DDBJ databases">
        <authorList>
            <person name="Mendez C."/>
            <person name="Richter M."/>
            <person name="Ferrer M."/>
            <person name="Sanchez J."/>
        </authorList>
    </citation>
    <scope>NUCLEOTIDE SEQUENCE</scope>
</reference>
<keyword evidence="2" id="KW-1003">Cell membrane</keyword>
<feature type="transmembrane region" description="Helical" evidence="6">
    <location>
        <begin position="29"/>
        <end position="51"/>
    </location>
</feature>
<sequence>MNDFRFAISLGIFIFTLVLVITKPKNIPIGYSALLGALIAFLVGILSLHGIEVVWNIVWNATFTFVA</sequence>
<dbReference type="EMBL" id="AUZX01002899">
    <property type="protein sequence ID" value="EQD75440.1"/>
    <property type="molecule type" value="Genomic_DNA"/>
</dbReference>
<evidence type="ECO:0000256" key="6">
    <source>
        <dbReference type="SAM" id="Phobius"/>
    </source>
</evidence>
<evidence type="ECO:0000256" key="1">
    <source>
        <dbReference type="ARBA" id="ARBA00004651"/>
    </source>
</evidence>
<feature type="transmembrane region" description="Helical" evidence="6">
    <location>
        <begin position="6"/>
        <end position="22"/>
    </location>
</feature>
<evidence type="ECO:0000256" key="5">
    <source>
        <dbReference type="ARBA" id="ARBA00023136"/>
    </source>
</evidence>
<comment type="caution">
    <text evidence="7">The sequence shown here is derived from an EMBL/GenBank/DDBJ whole genome shotgun (WGS) entry which is preliminary data.</text>
</comment>
<organism evidence="7">
    <name type="scientific">mine drainage metagenome</name>
    <dbReference type="NCBI Taxonomy" id="410659"/>
    <lineage>
        <taxon>unclassified sequences</taxon>
        <taxon>metagenomes</taxon>
        <taxon>ecological metagenomes</taxon>
    </lineage>
</organism>
<dbReference type="Pfam" id="PF02040">
    <property type="entry name" value="ArsB"/>
    <property type="match status" value="1"/>
</dbReference>
<dbReference type="AlphaFoldDB" id="T1CZ40"/>